<dbReference type="InterPro" id="IPR005829">
    <property type="entry name" value="Sugar_transporter_CS"/>
</dbReference>
<dbReference type="InterPro" id="IPR003663">
    <property type="entry name" value="Sugar/inositol_transpt"/>
</dbReference>
<evidence type="ECO:0000313" key="11">
    <source>
        <dbReference type="EMBL" id="OIW32831.1"/>
    </source>
</evidence>
<dbReference type="FunFam" id="1.20.1250.20:FF:000134">
    <property type="entry name" value="MFS sugar transporter protein"/>
    <property type="match status" value="1"/>
</dbReference>
<keyword evidence="3 7" id="KW-0813">Transport</keyword>
<feature type="transmembrane region" description="Helical" evidence="9">
    <location>
        <begin position="368"/>
        <end position="394"/>
    </location>
</feature>
<dbReference type="Proteomes" id="UP000182658">
    <property type="component" value="Unassembled WGS sequence"/>
</dbReference>
<dbReference type="PROSITE" id="PS00217">
    <property type="entry name" value="SUGAR_TRANSPORT_2"/>
    <property type="match status" value="1"/>
</dbReference>
<dbReference type="InterPro" id="IPR050360">
    <property type="entry name" value="MFS_Sugar_Transporters"/>
</dbReference>
<comment type="subcellular location">
    <subcellularLocation>
        <location evidence="1">Membrane</location>
        <topology evidence="1">Multi-pass membrane protein</topology>
    </subcellularLocation>
</comment>
<feature type="transmembrane region" description="Helical" evidence="9">
    <location>
        <begin position="147"/>
        <end position="167"/>
    </location>
</feature>
<dbReference type="PANTHER" id="PTHR48022">
    <property type="entry name" value="PLASTIDIC GLUCOSE TRANSPORTER 4"/>
    <property type="match status" value="1"/>
</dbReference>
<evidence type="ECO:0000256" key="3">
    <source>
        <dbReference type="ARBA" id="ARBA00022448"/>
    </source>
</evidence>
<reference evidence="11 12" key="1">
    <citation type="submission" date="2016-10" db="EMBL/GenBank/DDBJ databases">
        <title>Draft genome sequence of Coniochaeta ligniaria NRRL30616, a lignocellulolytic fungus for bioabatement of inhibitors in plant biomass hydrolysates.</title>
        <authorList>
            <consortium name="DOE Joint Genome Institute"/>
            <person name="Jimenez D.J."/>
            <person name="Hector R.E."/>
            <person name="Riley R."/>
            <person name="Sun H."/>
            <person name="Grigoriev I.V."/>
            <person name="Van Elsas J.D."/>
            <person name="Nichols N.N."/>
        </authorList>
    </citation>
    <scope>NUCLEOTIDE SEQUENCE [LARGE SCALE GENOMIC DNA]</scope>
    <source>
        <strain evidence="11 12">NRRL 30616</strain>
    </source>
</reference>
<evidence type="ECO:0000256" key="1">
    <source>
        <dbReference type="ARBA" id="ARBA00004141"/>
    </source>
</evidence>
<accession>A0A1J7IYJ8</accession>
<dbReference type="OrthoDB" id="6612291at2759"/>
<evidence type="ECO:0000256" key="5">
    <source>
        <dbReference type="ARBA" id="ARBA00022989"/>
    </source>
</evidence>
<dbReference type="InParanoid" id="A0A1J7IYJ8"/>
<evidence type="ECO:0000256" key="2">
    <source>
        <dbReference type="ARBA" id="ARBA00010992"/>
    </source>
</evidence>
<dbReference type="GO" id="GO:0005351">
    <property type="term" value="F:carbohydrate:proton symporter activity"/>
    <property type="evidence" value="ECO:0007669"/>
    <property type="project" value="TreeGrafter"/>
</dbReference>
<dbReference type="NCBIfam" id="TIGR00879">
    <property type="entry name" value="SP"/>
    <property type="match status" value="1"/>
</dbReference>
<dbReference type="InterPro" id="IPR020846">
    <property type="entry name" value="MFS_dom"/>
</dbReference>
<dbReference type="Gene3D" id="1.20.1250.20">
    <property type="entry name" value="MFS general substrate transporter like domains"/>
    <property type="match status" value="1"/>
</dbReference>
<feature type="transmembrane region" description="Helical" evidence="9">
    <location>
        <begin position="337"/>
        <end position="356"/>
    </location>
</feature>
<dbReference type="EMBL" id="KV875094">
    <property type="protein sequence ID" value="OIW32831.1"/>
    <property type="molecule type" value="Genomic_DNA"/>
</dbReference>
<feature type="region of interest" description="Disordered" evidence="8">
    <location>
        <begin position="474"/>
        <end position="500"/>
    </location>
</feature>
<feature type="transmembrane region" description="Helical" evidence="9">
    <location>
        <begin position="115"/>
        <end position="135"/>
    </location>
</feature>
<feature type="transmembrane region" description="Helical" evidence="9">
    <location>
        <begin position="12"/>
        <end position="33"/>
    </location>
</feature>
<feature type="transmembrane region" description="Helical" evidence="9">
    <location>
        <begin position="271"/>
        <end position="295"/>
    </location>
</feature>
<protein>
    <submittedName>
        <fullName evidence="11">General substrate transporter</fullName>
    </submittedName>
</protein>
<proteinExistence type="inferred from homology"/>
<evidence type="ECO:0000256" key="4">
    <source>
        <dbReference type="ARBA" id="ARBA00022692"/>
    </source>
</evidence>
<dbReference type="InterPro" id="IPR036259">
    <property type="entry name" value="MFS_trans_sf"/>
</dbReference>
<sequence length="500" mass="54453">METYSAYNVQIVLFAAFGSLLGGYGLAVIIATVGQPSFYESLGLQSDPTAPDYAYTNTIISTAQGIFFAGGFFGCAFISIAGSRFGRIRGFQAAAVVGIIGSAIQTGAISPAMYIVARFITGVATGQTIAALPIYFAEVSPPHSRGLLAGAHGCFINVGYAAANWIGFGSYFSKSSFAWRFPNAVLLLWALCFLAGTFIIPESPRWLVIKGREQEALAILRRLHHDPRDAEDSFAHQELRGIHEQIEVEERINQANGKWQIFTVKTYRNRLILACMVIAGTQNTGVLVINGYNALLYQSLGLSNTQALIVSAAYNTFAMIANFIGATFSDRFGRRKLMLIGFTSTVIMFIIATGLVGQYNQTKTKELAAASVAMFFLYVFCYACFIDVNCWTVATEVFPTHLRSQGAGIAMSFLMSADLLWLQLSGTATATIGWKYYIVFIALTFVHIIHLWFRLPETSGVSLEDMDALFGGSPEVHSDADHNSTATKPNVSEIELEPKA</sequence>
<dbReference type="Pfam" id="PF00083">
    <property type="entry name" value="Sugar_tr"/>
    <property type="match status" value="1"/>
</dbReference>
<dbReference type="PROSITE" id="PS50850">
    <property type="entry name" value="MFS"/>
    <property type="match status" value="1"/>
</dbReference>
<feature type="transmembrane region" description="Helical" evidence="9">
    <location>
        <begin position="436"/>
        <end position="453"/>
    </location>
</feature>
<feature type="transmembrane region" description="Helical" evidence="9">
    <location>
        <begin position="307"/>
        <end position="325"/>
    </location>
</feature>
<keyword evidence="6 9" id="KW-0472">Membrane</keyword>
<feature type="domain" description="Major facilitator superfamily (MFS) profile" evidence="10">
    <location>
        <begin position="11"/>
        <end position="459"/>
    </location>
</feature>
<feature type="transmembrane region" description="Helical" evidence="9">
    <location>
        <begin position="53"/>
        <end position="78"/>
    </location>
</feature>
<dbReference type="PROSITE" id="PS00216">
    <property type="entry name" value="SUGAR_TRANSPORT_1"/>
    <property type="match status" value="1"/>
</dbReference>
<dbReference type="PRINTS" id="PR00171">
    <property type="entry name" value="SUGRTRNSPORT"/>
</dbReference>
<feature type="transmembrane region" description="Helical" evidence="9">
    <location>
        <begin position="90"/>
        <end position="109"/>
    </location>
</feature>
<dbReference type="GO" id="GO:0016020">
    <property type="term" value="C:membrane"/>
    <property type="evidence" value="ECO:0007669"/>
    <property type="project" value="UniProtKB-SubCell"/>
</dbReference>
<dbReference type="InterPro" id="IPR005828">
    <property type="entry name" value="MFS_sugar_transport-like"/>
</dbReference>
<feature type="transmembrane region" description="Helical" evidence="9">
    <location>
        <begin position="179"/>
        <end position="200"/>
    </location>
</feature>
<evidence type="ECO:0000256" key="7">
    <source>
        <dbReference type="RuleBase" id="RU003346"/>
    </source>
</evidence>
<evidence type="ECO:0000256" key="6">
    <source>
        <dbReference type="ARBA" id="ARBA00023136"/>
    </source>
</evidence>
<gene>
    <name evidence="11" type="ORF">CONLIGDRAFT_710858</name>
</gene>
<evidence type="ECO:0000313" key="12">
    <source>
        <dbReference type="Proteomes" id="UP000182658"/>
    </source>
</evidence>
<evidence type="ECO:0000256" key="9">
    <source>
        <dbReference type="SAM" id="Phobius"/>
    </source>
</evidence>
<name>A0A1J7IYJ8_9PEZI</name>
<dbReference type="AlphaFoldDB" id="A0A1J7IYJ8"/>
<dbReference type="PANTHER" id="PTHR48022:SF11">
    <property type="entry name" value="MONOSACCHARIDE TRANSPORTER (HXT8), PUTATIVE (AFU_ORTHOLOGUE AFUA_2G08120)-RELATED"/>
    <property type="match status" value="1"/>
</dbReference>
<evidence type="ECO:0000256" key="8">
    <source>
        <dbReference type="SAM" id="MobiDB-lite"/>
    </source>
</evidence>
<dbReference type="SUPFAM" id="SSF103473">
    <property type="entry name" value="MFS general substrate transporter"/>
    <property type="match status" value="1"/>
</dbReference>
<keyword evidence="12" id="KW-1185">Reference proteome</keyword>
<organism evidence="11 12">
    <name type="scientific">Coniochaeta ligniaria NRRL 30616</name>
    <dbReference type="NCBI Taxonomy" id="1408157"/>
    <lineage>
        <taxon>Eukaryota</taxon>
        <taxon>Fungi</taxon>
        <taxon>Dikarya</taxon>
        <taxon>Ascomycota</taxon>
        <taxon>Pezizomycotina</taxon>
        <taxon>Sordariomycetes</taxon>
        <taxon>Sordariomycetidae</taxon>
        <taxon>Coniochaetales</taxon>
        <taxon>Coniochaetaceae</taxon>
        <taxon>Coniochaeta</taxon>
    </lineage>
</organism>
<evidence type="ECO:0000259" key="10">
    <source>
        <dbReference type="PROSITE" id="PS50850"/>
    </source>
</evidence>
<keyword evidence="5 9" id="KW-1133">Transmembrane helix</keyword>
<comment type="similarity">
    <text evidence="2 7">Belongs to the major facilitator superfamily. Sugar transporter (TC 2.A.1.1) family.</text>
</comment>
<keyword evidence="4 9" id="KW-0812">Transmembrane</keyword>